<feature type="non-terminal residue" evidence="2">
    <location>
        <position position="1"/>
    </location>
</feature>
<reference evidence="2" key="1">
    <citation type="submission" date="2022-03" db="EMBL/GenBank/DDBJ databases">
        <authorList>
            <person name="Martin H S."/>
        </authorList>
    </citation>
    <scope>NUCLEOTIDE SEQUENCE</scope>
</reference>
<feature type="region of interest" description="Disordered" evidence="1">
    <location>
        <begin position="86"/>
        <end position="110"/>
    </location>
</feature>
<evidence type="ECO:0000313" key="2">
    <source>
        <dbReference type="EMBL" id="CAH2057319.1"/>
    </source>
</evidence>
<evidence type="ECO:0000256" key="1">
    <source>
        <dbReference type="SAM" id="MobiDB-lite"/>
    </source>
</evidence>
<dbReference type="EMBL" id="OW152836">
    <property type="protein sequence ID" value="CAH2057319.1"/>
    <property type="molecule type" value="Genomic_DNA"/>
</dbReference>
<organism evidence="2 3">
    <name type="scientific">Iphiclides podalirius</name>
    <name type="common">scarce swallowtail</name>
    <dbReference type="NCBI Taxonomy" id="110791"/>
    <lineage>
        <taxon>Eukaryota</taxon>
        <taxon>Metazoa</taxon>
        <taxon>Ecdysozoa</taxon>
        <taxon>Arthropoda</taxon>
        <taxon>Hexapoda</taxon>
        <taxon>Insecta</taxon>
        <taxon>Pterygota</taxon>
        <taxon>Neoptera</taxon>
        <taxon>Endopterygota</taxon>
        <taxon>Lepidoptera</taxon>
        <taxon>Glossata</taxon>
        <taxon>Ditrysia</taxon>
        <taxon>Papilionoidea</taxon>
        <taxon>Papilionidae</taxon>
        <taxon>Papilioninae</taxon>
        <taxon>Iphiclides</taxon>
    </lineage>
</organism>
<evidence type="ECO:0000313" key="3">
    <source>
        <dbReference type="Proteomes" id="UP000837857"/>
    </source>
</evidence>
<feature type="region of interest" description="Disordered" evidence="1">
    <location>
        <begin position="1"/>
        <end position="25"/>
    </location>
</feature>
<gene>
    <name evidence="2" type="ORF">IPOD504_LOCUS10153</name>
</gene>
<proteinExistence type="predicted"/>
<sequence length="135" mass="14738">MITTRTTRREYQGGSGGRRRSKLGARRTLDAELAPVARTQRYCYRPASLADRAVTDFIIDMYNVLTFNSQYFVNNNSIKCVEADAASPNESAGGNGAVAPAPVPQRPVSARETSPTSALLVLIGCRQSPLMVMLW</sequence>
<accession>A0ABN8IPR2</accession>
<name>A0ABN8IPR2_9NEOP</name>
<keyword evidence="3" id="KW-1185">Reference proteome</keyword>
<dbReference type="Proteomes" id="UP000837857">
    <property type="component" value="Chromosome 24"/>
</dbReference>
<protein>
    <submittedName>
        <fullName evidence="2">Uncharacterized protein</fullName>
    </submittedName>
</protein>